<dbReference type="AlphaFoldDB" id="A0A0P7ZH02"/>
<dbReference type="PANTHER" id="PTHR43649:SF29">
    <property type="entry name" value="OSMOPROTECTIVE COMPOUNDS-BINDING PROTEIN GGTB"/>
    <property type="match status" value="1"/>
</dbReference>
<dbReference type="STRING" id="1666911.HLUCCA11_16625"/>
<dbReference type="EMBL" id="LJZR01000025">
    <property type="protein sequence ID" value="KPQ33907.1"/>
    <property type="molecule type" value="Genomic_DNA"/>
</dbReference>
<keyword evidence="3" id="KW-0732">Signal</keyword>
<name>A0A0P7ZH02_9CYAN</name>
<dbReference type="PATRIC" id="fig|1666911.3.peg.1043"/>
<dbReference type="Pfam" id="PF01547">
    <property type="entry name" value="SBP_bac_1"/>
    <property type="match status" value="1"/>
</dbReference>
<dbReference type="PANTHER" id="PTHR43649">
    <property type="entry name" value="ARABINOSE-BINDING PROTEIN-RELATED"/>
    <property type="match status" value="1"/>
</dbReference>
<feature type="chain" id="PRO_5006147164" evidence="3">
    <location>
        <begin position="27"/>
        <end position="457"/>
    </location>
</feature>
<evidence type="ECO:0000313" key="5">
    <source>
        <dbReference type="Proteomes" id="UP000050465"/>
    </source>
</evidence>
<evidence type="ECO:0000313" key="4">
    <source>
        <dbReference type="EMBL" id="KPQ33907.1"/>
    </source>
</evidence>
<evidence type="ECO:0000256" key="1">
    <source>
        <dbReference type="ARBA" id="ARBA00008520"/>
    </source>
</evidence>
<dbReference type="InterPro" id="IPR006059">
    <property type="entry name" value="SBP"/>
</dbReference>
<dbReference type="InterPro" id="IPR050490">
    <property type="entry name" value="Bact_solute-bd_prot1"/>
</dbReference>
<evidence type="ECO:0000256" key="2">
    <source>
        <dbReference type="ARBA" id="ARBA00022448"/>
    </source>
</evidence>
<dbReference type="Proteomes" id="UP000050465">
    <property type="component" value="Unassembled WGS sequence"/>
</dbReference>
<feature type="signal peptide" evidence="3">
    <location>
        <begin position="1"/>
        <end position="26"/>
    </location>
</feature>
<dbReference type="Gene3D" id="3.40.190.10">
    <property type="entry name" value="Periplasmic binding protein-like II"/>
    <property type="match status" value="2"/>
</dbReference>
<proteinExistence type="inferred from homology"/>
<comment type="caution">
    <text evidence="4">The sequence shown here is derived from an EMBL/GenBank/DDBJ whole genome shotgun (WGS) entry which is preliminary data.</text>
</comment>
<gene>
    <name evidence="4" type="primary">aglE</name>
    <name evidence="4" type="ORF">HLUCCA11_16625</name>
</gene>
<sequence length="457" mass="49862">MFSYFQRPLSAASWCKKIVLSLTALGAIALPLTSCSKPSAPEADTAISQPTGSNTVTILGVIVGDQQARLEEALIPFEEETGIDVIYEGTDAFTTLLPVRVDSGDSPDIAMFPQPGLMRSLAEEGVLVPATEAVSRADLQAYYPESWIDLSTVNGEVYGVWYRAAVKSLVWYNPENFAKQGYEIPTTWDELTALSDQIVADGGTPWCIGMESGNASGWPGTDWVEDILLQTAGPDFYDKWVQHEVPFNAPQVQEAFRYFGEIVKQPEYVYGGTTGALSIPWGDSIAGLFTPEPECYMQKQGNFITGFFPENVALGEDVDFFTTPSINPDYDGALLVAGDIFSMLNDTPEARQLMAYLATPTPHEIWAEQGGFLSANRQVDLNVYPDEISRKQAGLLTTAEIVQFDGSDAMPGAVGTGTFWSGMMDFVAGASAEDVTDKIEYYWPEEFEESAAERSAN</sequence>
<organism evidence="4 5">
    <name type="scientific">Phormidesmis priestleyi Ana</name>
    <dbReference type="NCBI Taxonomy" id="1666911"/>
    <lineage>
        <taxon>Bacteria</taxon>
        <taxon>Bacillati</taxon>
        <taxon>Cyanobacteriota</taxon>
        <taxon>Cyanophyceae</taxon>
        <taxon>Leptolyngbyales</taxon>
        <taxon>Leptolyngbyaceae</taxon>
        <taxon>Phormidesmis</taxon>
    </lineage>
</organism>
<accession>A0A0P7ZH02</accession>
<keyword evidence="2" id="KW-0813">Transport</keyword>
<dbReference type="SUPFAM" id="SSF53850">
    <property type="entry name" value="Periplasmic binding protein-like II"/>
    <property type="match status" value="1"/>
</dbReference>
<protein>
    <submittedName>
        <fullName evidence="4">Alpha-glucoside transport system substrate-binding protein</fullName>
    </submittedName>
</protein>
<reference evidence="4 5" key="1">
    <citation type="submission" date="2015-09" db="EMBL/GenBank/DDBJ databases">
        <title>Identification and resolution of microdiversity through metagenomic sequencing of parallel consortia.</title>
        <authorList>
            <person name="Nelson W.C."/>
            <person name="Romine M.F."/>
            <person name="Lindemann S.R."/>
        </authorList>
    </citation>
    <scope>NUCLEOTIDE SEQUENCE [LARGE SCALE GENOMIC DNA]</scope>
    <source>
        <strain evidence="4">Ana</strain>
    </source>
</reference>
<evidence type="ECO:0000256" key="3">
    <source>
        <dbReference type="SAM" id="SignalP"/>
    </source>
</evidence>
<comment type="similarity">
    <text evidence="1">Belongs to the bacterial solute-binding protein 1 family.</text>
</comment>